<feature type="domain" description="HDOD" evidence="1">
    <location>
        <begin position="227"/>
        <end position="414"/>
    </location>
</feature>
<dbReference type="Gene3D" id="1.10.3210.10">
    <property type="entry name" value="Hypothetical protein af1432"/>
    <property type="match status" value="1"/>
</dbReference>
<keyword evidence="3" id="KW-1185">Reference proteome</keyword>
<gene>
    <name evidence="2" type="ordered locus">Dde_2343</name>
</gene>
<organism evidence="2 3">
    <name type="scientific">Oleidesulfovibrio alaskensis (strain ATCC BAA-1058 / DSM 17464 / G20)</name>
    <name type="common">Desulfovibrio alaskensis</name>
    <dbReference type="NCBI Taxonomy" id="207559"/>
    <lineage>
        <taxon>Bacteria</taxon>
        <taxon>Pseudomonadati</taxon>
        <taxon>Thermodesulfobacteriota</taxon>
        <taxon>Desulfovibrionia</taxon>
        <taxon>Desulfovibrionales</taxon>
        <taxon>Desulfovibrionaceae</taxon>
        <taxon>Oleidesulfovibrio</taxon>
    </lineage>
</organism>
<evidence type="ECO:0000259" key="1">
    <source>
        <dbReference type="PROSITE" id="PS51833"/>
    </source>
</evidence>
<dbReference type="SUPFAM" id="SSF141868">
    <property type="entry name" value="EAL domain-like"/>
    <property type="match status" value="1"/>
</dbReference>
<dbReference type="Proteomes" id="UP000002710">
    <property type="component" value="Chromosome"/>
</dbReference>
<evidence type="ECO:0000313" key="3">
    <source>
        <dbReference type="Proteomes" id="UP000002710"/>
    </source>
</evidence>
<dbReference type="eggNOG" id="COG3434">
    <property type="taxonomic scope" value="Bacteria"/>
</dbReference>
<dbReference type="KEGG" id="dde:Dde_2343"/>
<dbReference type="PANTHER" id="PTHR33525">
    <property type="match status" value="1"/>
</dbReference>
<dbReference type="EMBL" id="CP000112">
    <property type="protein sequence ID" value="ABB39140.1"/>
    <property type="molecule type" value="Genomic_DNA"/>
</dbReference>
<dbReference type="InterPro" id="IPR052340">
    <property type="entry name" value="RNase_Y/CdgJ"/>
</dbReference>
<name>Q30YV6_OLEA2</name>
<dbReference type="InterPro" id="IPR013976">
    <property type="entry name" value="HDOD"/>
</dbReference>
<dbReference type="Pfam" id="PF08668">
    <property type="entry name" value="HDOD"/>
    <property type="match status" value="1"/>
</dbReference>
<dbReference type="SUPFAM" id="SSF109604">
    <property type="entry name" value="HD-domain/PDEase-like"/>
    <property type="match status" value="1"/>
</dbReference>
<dbReference type="PROSITE" id="PS51833">
    <property type="entry name" value="HDOD"/>
    <property type="match status" value="1"/>
</dbReference>
<dbReference type="InterPro" id="IPR001633">
    <property type="entry name" value="EAL_dom"/>
</dbReference>
<sequence>MLLKHLRSLLSKSQGAVVQDDGVITTVSGVPVWVARQPVFTAQGGIWGYELLSRVCPENVCRPAEDAYVATSSVVFDGVEMVAPALAAGERLLINYSGEMLVDGVPAMLPPDICVVEVLEDVQPTQEVLAALLRLRQAGYMVALDDYIGQEAAETLMPLADIVKVDVLGREREAIARDVARIRPYGCTLLAEKVEDRQMVDLCAELGFDLFQGFFFSRPQLVAGKKLTSSETVKTRLLARMASGEYDMAELGDIIRIDAALSTRLLRYLNSAFFALPSPVVSVSQAAGLLGQEKLRRWLCVAILSDMESSPLSRHVAVQAAQRGKFLELVCGTGCGRPASEMFMLGLLSMLDGLLSVSMESVIAGMPLDEQLTDALLGRPGPLLPWLRFAAAYEKGDWQQAAELARRLGVSGEEVSRCYSEAISWAAVMFA</sequence>
<protein>
    <submittedName>
        <fullName evidence="2">Diguanylate phosphodiesterase metal dependent hydrolase domain-containing protein</fullName>
    </submittedName>
</protein>
<dbReference type="Pfam" id="PF00563">
    <property type="entry name" value="EAL"/>
    <property type="match status" value="1"/>
</dbReference>
<dbReference type="DNASU" id="3757354"/>
<dbReference type="InterPro" id="IPR035919">
    <property type="entry name" value="EAL_sf"/>
</dbReference>
<dbReference type="GO" id="GO:0016787">
    <property type="term" value="F:hydrolase activity"/>
    <property type="evidence" value="ECO:0007669"/>
    <property type="project" value="UniProtKB-KW"/>
</dbReference>
<dbReference type="PANTHER" id="PTHR33525:SF4">
    <property type="entry name" value="CYCLIC DI-GMP PHOSPHODIESTERASE CDGJ"/>
    <property type="match status" value="1"/>
</dbReference>
<dbReference type="RefSeq" id="WP_011368217.1">
    <property type="nucleotide sequence ID" value="NC_007519.1"/>
</dbReference>
<dbReference type="STRING" id="207559.Dde_2343"/>
<dbReference type="PIRSF" id="PIRSF003180">
    <property type="entry name" value="DiGMPpdiest_YuxH"/>
    <property type="match status" value="1"/>
</dbReference>
<dbReference type="Gene3D" id="3.20.20.450">
    <property type="entry name" value="EAL domain"/>
    <property type="match status" value="1"/>
</dbReference>
<reference evidence="2 3" key="1">
    <citation type="journal article" date="2011" name="J. Bacteriol.">
        <title>Complete genome sequence and updated annotation of Desulfovibrio alaskensis G20.</title>
        <authorList>
            <person name="Hauser L.J."/>
            <person name="Land M.L."/>
            <person name="Brown S.D."/>
            <person name="Larimer F."/>
            <person name="Keller K.L."/>
            <person name="Rapp-Giles B.J."/>
            <person name="Price M.N."/>
            <person name="Lin M."/>
            <person name="Bruce D.C."/>
            <person name="Detter J.C."/>
            <person name="Tapia R."/>
            <person name="Han C.S."/>
            <person name="Goodwin L.A."/>
            <person name="Cheng J.F."/>
            <person name="Pitluck S."/>
            <person name="Copeland A."/>
            <person name="Lucas S."/>
            <person name="Nolan M."/>
            <person name="Lapidus A.L."/>
            <person name="Palumbo A.V."/>
            <person name="Wall J.D."/>
        </authorList>
    </citation>
    <scope>NUCLEOTIDE SEQUENCE [LARGE SCALE GENOMIC DNA]</scope>
    <source>
        <strain evidence="3">ATCC BAA 1058 / DSM 17464 / G20</strain>
    </source>
</reference>
<proteinExistence type="predicted"/>
<dbReference type="AlphaFoldDB" id="Q30YV6"/>
<evidence type="ECO:0000313" key="2">
    <source>
        <dbReference type="EMBL" id="ABB39140.1"/>
    </source>
</evidence>
<dbReference type="SMART" id="SM00052">
    <property type="entry name" value="EAL"/>
    <property type="match status" value="1"/>
</dbReference>
<accession>Q30YV6</accession>
<dbReference type="HOGENOM" id="CLU_044951_2_0_7"/>
<dbReference type="InterPro" id="IPR014408">
    <property type="entry name" value="dGMP_Pdiesterase_EAL/HD-GYP"/>
</dbReference>
<keyword evidence="2" id="KW-0378">Hydrolase</keyword>